<protein>
    <recommendedName>
        <fullName evidence="4">DUF3169 family protein</fullName>
    </recommendedName>
</protein>
<feature type="transmembrane region" description="Helical" evidence="1">
    <location>
        <begin position="118"/>
        <end position="138"/>
    </location>
</feature>
<evidence type="ECO:0000313" key="2">
    <source>
        <dbReference type="EMBL" id="OAN15461.1"/>
    </source>
</evidence>
<dbReference type="RefSeq" id="WP_035414138.1">
    <property type="nucleotide sequence ID" value="NZ_LVVL01000001.1"/>
</dbReference>
<reference evidence="2 3" key="1">
    <citation type="submission" date="2016-03" db="EMBL/GenBank/DDBJ databases">
        <authorList>
            <person name="Cho S.-Y."/>
            <person name="Lim S."/>
            <person name="Kim H."/>
            <person name="Soh E.H."/>
            <person name="Moon J.S."/>
        </authorList>
    </citation>
    <scope>NUCLEOTIDE SEQUENCE [LARGE SCALE GENOMIC DNA]</scope>
    <source>
        <strain evidence="2 3">KCTC 3810</strain>
    </source>
</reference>
<feature type="transmembrane region" description="Helical" evidence="1">
    <location>
        <begin position="7"/>
        <end position="26"/>
    </location>
</feature>
<evidence type="ECO:0000313" key="3">
    <source>
        <dbReference type="Proteomes" id="UP000078447"/>
    </source>
</evidence>
<feature type="transmembrane region" description="Helical" evidence="1">
    <location>
        <begin position="183"/>
        <end position="201"/>
    </location>
</feature>
<accession>A0ABX2VB40</accession>
<dbReference type="InterPro" id="IPR021509">
    <property type="entry name" value="DUF3169"/>
</dbReference>
<organism evidence="2 3">
    <name type="scientific">Exiguobacterium undae</name>
    <dbReference type="NCBI Taxonomy" id="169177"/>
    <lineage>
        <taxon>Bacteria</taxon>
        <taxon>Bacillati</taxon>
        <taxon>Bacillota</taxon>
        <taxon>Bacilli</taxon>
        <taxon>Bacillales</taxon>
        <taxon>Bacillales Family XII. Incertae Sedis</taxon>
        <taxon>Exiguobacterium</taxon>
    </lineage>
</organism>
<feature type="transmembrane region" description="Helical" evidence="1">
    <location>
        <begin position="93"/>
        <end position="112"/>
    </location>
</feature>
<evidence type="ECO:0008006" key="4">
    <source>
        <dbReference type="Google" id="ProtNLM"/>
    </source>
</evidence>
<feature type="transmembrane region" description="Helical" evidence="1">
    <location>
        <begin position="38"/>
        <end position="59"/>
    </location>
</feature>
<name>A0ABX2VB40_9BACL</name>
<evidence type="ECO:0000256" key="1">
    <source>
        <dbReference type="SAM" id="Phobius"/>
    </source>
</evidence>
<dbReference type="Pfam" id="PF11368">
    <property type="entry name" value="DUF3169"/>
    <property type="match status" value="1"/>
</dbReference>
<keyword evidence="1" id="KW-1133">Transmembrane helix</keyword>
<keyword evidence="1" id="KW-0472">Membrane</keyword>
<proteinExistence type="predicted"/>
<gene>
    <name evidence="2" type="ORF">A3783_05875</name>
</gene>
<feature type="transmembrane region" description="Helical" evidence="1">
    <location>
        <begin position="207"/>
        <end position="226"/>
    </location>
</feature>
<keyword evidence="1" id="KW-0812">Transmembrane</keyword>
<dbReference type="Proteomes" id="UP000078447">
    <property type="component" value="Unassembled WGS sequence"/>
</dbReference>
<comment type="caution">
    <text evidence="2">The sequence shown here is derived from an EMBL/GenBank/DDBJ whole genome shotgun (WGS) entry which is preliminary data.</text>
</comment>
<sequence length="231" mass="26041">MNKNLQLILRMLVGGAIGFFLMYWMLSSPLEGIAFSEYSVWVNGFLLVVMIGLLLFSLIRYRQIQRLLHQPLTGGAEDSADQQMYRWFSDGTLSLNLVLPLSLVLVSVNLVLDQQLSLVVTGFVVMGVGLIGSIRFQTLVQHMYPERKLPDISETDYAMKLLAASDDGEKHVMLEGLYKTHSLVNMMLIVGIILLLFYSLSTSSSQLFSIFVITSILMVSNAKYYLTIRNR</sequence>
<dbReference type="EMBL" id="LVVL01000001">
    <property type="protein sequence ID" value="OAN15461.1"/>
    <property type="molecule type" value="Genomic_DNA"/>
</dbReference>
<keyword evidence="3" id="KW-1185">Reference proteome</keyword>